<evidence type="ECO:0000256" key="2">
    <source>
        <dbReference type="ARBA" id="ARBA00022670"/>
    </source>
</evidence>
<evidence type="ECO:0000313" key="7">
    <source>
        <dbReference type="EMBL" id="CUM99130.1"/>
    </source>
</evidence>
<keyword evidence="2 5" id="KW-0645">Protease</keyword>
<dbReference type="Proteomes" id="UP000095495">
    <property type="component" value="Unassembled WGS sequence"/>
</dbReference>
<dbReference type="PANTHER" id="PTHR43806:SF11">
    <property type="entry name" value="CEREVISIN-RELATED"/>
    <property type="match status" value="1"/>
</dbReference>
<dbReference type="PANTHER" id="PTHR43806">
    <property type="entry name" value="PEPTIDASE S8"/>
    <property type="match status" value="1"/>
</dbReference>
<dbReference type="GO" id="GO:0006508">
    <property type="term" value="P:proteolysis"/>
    <property type="evidence" value="ECO:0007669"/>
    <property type="project" value="UniProtKB-KW"/>
</dbReference>
<dbReference type="EMBL" id="CYXV01000008">
    <property type="protein sequence ID" value="CUM99130.1"/>
    <property type="molecule type" value="Genomic_DNA"/>
</dbReference>
<dbReference type="Pfam" id="PF00082">
    <property type="entry name" value="Peptidase_S8"/>
    <property type="match status" value="1"/>
</dbReference>
<dbReference type="InterPro" id="IPR000209">
    <property type="entry name" value="Peptidase_S8/S53_dom"/>
</dbReference>
<dbReference type="GO" id="GO:0004252">
    <property type="term" value="F:serine-type endopeptidase activity"/>
    <property type="evidence" value="ECO:0007669"/>
    <property type="project" value="UniProtKB-UniRule"/>
</dbReference>
<comment type="similarity">
    <text evidence="1 5">Belongs to the peptidase S8 family.</text>
</comment>
<gene>
    <name evidence="7" type="primary">apr</name>
    <name evidence="7" type="ORF">ERS852420_01984</name>
</gene>
<name>A0A173T9F3_9FIRM</name>
<keyword evidence="4 5" id="KW-0720">Serine protease</keyword>
<feature type="active site" description="Charge relay system" evidence="5">
    <location>
        <position position="11"/>
    </location>
</feature>
<protein>
    <submittedName>
        <fullName evidence="7">Subtilisin DY</fullName>
        <ecNumber evidence="7">3.4.21.62</ecNumber>
    </submittedName>
</protein>
<accession>A0A173T9F3</accession>
<dbReference type="PROSITE" id="PS51892">
    <property type="entry name" value="SUBTILASE"/>
    <property type="match status" value="1"/>
</dbReference>
<dbReference type="RefSeq" id="WP_055262765.1">
    <property type="nucleotide sequence ID" value="NZ_CYXV01000008.1"/>
</dbReference>
<dbReference type="InterPro" id="IPR050131">
    <property type="entry name" value="Peptidase_S8_subtilisin-like"/>
</dbReference>
<proteinExistence type="inferred from homology"/>
<dbReference type="EC" id="3.4.21.62" evidence="7"/>
<feature type="active site" description="Charge relay system" evidence="5">
    <location>
        <position position="50"/>
    </location>
</feature>
<evidence type="ECO:0000256" key="1">
    <source>
        <dbReference type="ARBA" id="ARBA00011073"/>
    </source>
</evidence>
<organism evidence="7 8">
    <name type="scientific">Roseburia faecis</name>
    <dbReference type="NCBI Taxonomy" id="301302"/>
    <lineage>
        <taxon>Bacteria</taxon>
        <taxon>Bacillati</taxon>
        <taxon>Bacillota</taxon>
        <taxon>Clostridia</taxon>
        <taxon>Lachnospirales</taxon>
        <taxon>Lachnospiraceae</taxon>
        <taxon>Roseburia</taxon>
    </lineage>
</organism>
<evidence type="ECO:0000313" key="8">
    <source>
        <dbReference type="Proteomes" id="UP000095495"/>
    </source>
</evidence>
<dbReference type="Gene3D" id="3.40.50.200">
    <property type="entry name" value="Peptidase S8/S53 domain"/>
    <property type="match status" value="1"/>
</dbReference>
<evidence type="ECO:0000256" key="4">
    <source>
        <dbReference type="ARBA" id="ARBA00022825"/>
    </source>
</evidence>
<keyword evidence="3 5" id="KW-0378">Hydrolase</keyword>
<evidence type="ECO:0000259" key="6">
    <source>
        <dbReference type="Pfam" id="PF00082"/>
    </source>
</evidence>
<sequence length="478" mass="54814">MSLEIQIAVIDSGLNEKLLDRKKIRNRFEVDENNDFIEERSMSKASDFLHGTICAIIIEKYCPDAVFNSIRILNQNGTGGVEKLEPALEWCCKNNIKIVNLSLGTTHFKEKDILKKLINRYTYKGLVFVAAISNIGYFTFPASFTNVIGVANVESPLSYSKDYIHLGIDTVTISEHIIMLENKEHKTSPSNSYAAPYICALIANKLSNDKTLDIVKLKRYAKEQSHIEMTVDSYEPDWIYRAYISGRGTMSRAEYYFETVTGVYDEIQGKIDTVIAYSMAELENLDIRNKNLIYLGHEDIHNIDVQGFIWSKETRQRQIKLNHYQGNGLEVPVVILAVEDVIDKFYILTELKRAFANGGYNAYTIGMEPECVLYALEYMPEPVSDIDAWKNFIESQTFYKQSDLVIWCIPVEEQDKYLKVYPDCDVQISLCNEGDINIVRFSFEGEKIEKKISGLIDRKDVEKIYHIIEAKLTEEEDG</sequence>
<dbReference type="InterPro" id="IPR036852">
    <property type="entry name" value="Peptidase_S8/S53_dom_sf"/>
</dbReference>
<feature type="domain" description="Peptidase S8/S53" evidence="6">
    <location>
        <begin position="5"/>
        <end position="193"/>
    </location>
</feature>
<reference evidence="7 8" key="1">
    <citation type="submission" date="2015-09" db="EMBL/GenBank/DDBJ databases">
        <authorList>
            <consortium name="Pathogen Informatics"/>
        </authorList>
    </citation>
    <scope>NUCLEOTIDE SEQUENCE [LARGE SCALE GENOMIC DNA]</scope>
    <source>
        <strain evidence="7 8">2789STDY5608863</strain>
    </source>
</reference>
<dbReference type="AlphaFoldDB" id="A0A173T9F3"/>
<feature type="active site" description="Charge relay system" evidence="5">
    <location>
        <position position="192"/>
    </location>
</feature>
<dbReference type="SUPFAM" id="SSF52743">
    <property type="entry name" value="Subtilisin-like"/>
    <property type="match status" value="1"/>
</dbReference>
<evidence type="ECO:0000256" key="5">
    <source>
        <dbReference type="PROSITE-ProRule" id="PRU01240"/>
    </source>
</evidence>
<evidence type="ECO:0000256" key="3">
    <source>
        <dbReference type="ARBA" id="ARBA00022801"/>
    </source>
</evidence>